<keyword evidence="1" id="KW-1133">Transmembrane helix</keyword>
<organism evidence="2 3">
    <name type="scientific">Trichoderma longibrachiatum ATCC 18648</name>
    <dbReference type="NCBI Taxonomy" id="983965"/>
    <lineage>
        <taxon>Eukaryota</taxon>
        <taxon>Fungi</taxon>
        <taxon>Dikarya</taxon>
        <taxon>Ascomycota</taxon>
        <taxon>Pezizomycotina</taxon>
        <taxon>Sordariomycetes</taxon>
        <taxon>Hypocreomycetidae</taxon>
        <taxon>Hypocreales</taxon>
        <taxon>Hypocreaceae</taxon>
        <taxon>Trichoderma</taxon>
    </lineage>
</organism>
<reference evidence="2 3" key="1">
    <citation type="submission" date="2016-07" db="EMBL/GenBank/DDBJ databases">
        <title>Multiple horizontal gene transfer events from other fungi enriched the ability of initially mycotrophic Trichoderma (Ascomycota) to feed on dead plant biomass.</title>
        <authorList>
            <consortium name="DOE Joint Genome Institute"/>
            <person name="Aerts A."/>
            <person name="Atanasova L."/>
            <person name="Chenthamara K."/>
            <person name="Zhang J."/>
            <person name="Grujic M."/>
            <person name="Henrissat B."/>
            <person name="Kuo A."/>
            <person name="Salamov A."/>
            <person name="Lipzen A."/>
            <person name="Labutti K."/>
            <person name="Barry K."/>
            <person name="Miao Y."/>
            <person name="Rahimi M.J."/>
            <person name="Shen Q."/>
            <person name="Grigoriev I.V."/>
            <person name="Kubicek C.P."/>
            <person name="Druzhinina I.S."/>
        </authorList>
    </citation>
    <scope>NUCLEOTIDE SEQUENCE [LARGE SCALE GENOMIC DNA]</scope>
    <source>
        <strain evidence="2 3">ATCC 18648</strain>
    </source>
</reference>
<dbReference type="Proteomes" id="UP000240760">
    <property type="component" value="Unassembled WGS sequence"/>
</dbReference>
<gene>
    <name evidence="2" type="ORF">M440DRAFT_333455</name>
</gene>
<keyword evidence="3" id="KW-1185">Reference proteome</keyword>
<keyword evidence="1" id="KW-0812">Transmembrane</keyword>
<proteinExistence type="predicted"/>
<sequence>MCPWALGHQLAWSITTATLSYHVQPALASREAYLHAMWWAGYNESLSKVACGRNTLSLIFSFFYFLSFSFPFVLFLSFKLQWGLGGLGNGQNDASFAFPVTTCTYAGTDQIEKEGEMICTINFLMMMMRMTGSRCFLLNGRAGPVSSSAERWGTQKGDSSAGCLCLLFLFPFSSSLQHL</sequence>
<dbReference type="AlphaFoldDB" id="A0A2T4C333"/>
<evidence type="ECO:0000313" key="3">
    <source>
        <dbReference type="Proteomes" id="UP000240760"/>
    </source>
</evidence>
<keyword evidence="1" id="KW-0472">Membrane</keyword>
<accession>A0A2T4C333</accession>
<evidence type="ECO:0000256" key="1">
    <source>
        <dbReference type="SAM" id="Phobius"/>
    </source>
</evidence>
<name>A0A2T4C333_TRILO</name>
<evidence type="ECO:0000313" key="2">
    <source>
        <dbReference type="EMBL" id="PTB75973.1"/>
    </source>
</evidence>
<protein>
    <submittedName>
        <fullName evidence="2">Uncharacterized protein</fullName>
    </submittedName>
</protein>
<dbReference type="EMBL" id="KZ679133">
    <property type="protein sequence ID" value="PTB75973.1"/>
    <property type="molecule type" value="Genomic_DNA"/>
</dbReference>
<feature type="transmembrane region" description="Helical" evidence="1">
    <location>
        <begin position="56"/>
        <end position="78"/>
    </location>
</feature>